<gene>
    <name evidence="2" type="ORF">PGLA_15350</name>
</gene>
<accession>A0A168K7G9</accession>
<dbReference type="OrthoDB" id="2644121at2"/>
<evidence type="ECO:0008006" key="4">
    <source>
        <dbReference type="Google" id="ProtNLM"/>
    </source>
</evidence>
<name>A0A168K7G9_9BACL</name>
<proteinExistence type="predicted"/>
<reference evidence="2 3" key="1">
    <citation type="submission" date="2016-03" db="EMBL/GenBank/DDBJ databases">
        <title>Draft genome sequence of Paenibacillus glacialis DSM 22343.</title>
        <authorList>
            <person name="Shin S.-K."/>
            <person name="Yi H."/>
        </authorList>
    </citation>
    <scope>NUCLEOTIDE SEQUENCE [LARGE SCALE GENOMIC DNA]</scope>
    <source>
        <strain evidence="2 3">DSM 22343</strain>
    </source>
</reference>
<protein>
    <recommendedName>
        <fullName evidence="4">DUF1036 domain-containing protein</fullName>
    </recommendedName>
</protein>
<sequence>MSQTVSYLNIRNSTNSTVYLVYAYENRLCKPVNYEKRGWFRISPGQTIRLFPGYVNAYFYYYAYNLAGIVWGGQYFTQVSNQEFRWCWDLGTTNSRRVGMRQFFHSPDSILNLISSSSQRKLKMGNMRMELPSKRNADKKVWRGVPMSMSARRLKGRSAMTNRSSLPLKSRGK</sequence>
<dbReference type="RefSeq" id="WP_068534229.1">
    <property type="nucleotide sequence ID" value="NZ_LVJH01000027.1"/>
</dbReference>
<keyword evidence="3" id="KW-1185">Reference proteome</keyword>
<evidence type="ECO:0000313" key="3">
    <source>
        <dbReference type="Proteomes" id="UP000076967"/>
    </source>
</evidence>
<evidence type="ECO:0000256" key="1">
    <source>
        <dbReference type="SAM" id="MobiDB-lite"/>
    </source>
</evidence>
<comment type="caution">
    <text evidence="2">The sequence shown here is derived from an EMBL/GenBank/DDBJ whole genome shotgun (WGS) entry which is preliminary data.</text>
</comment>
<feature type="region of interest" description="Disordered" evidence="1">
    <location>
        <begin position="153"/>
        <end position="173"/>
    </location>
</feature>
<dbReference type="Proteomes" id="UP000076967">
    <property type="component" value="Unassembled WGS sequence"/>
</dbReference>
<dbReference type="EMBL" id="LVJH01000027">
    <property type="protein sequence ID" value="OAB41654.1"/>
    <property type="molecule type" value="Genomic_DNA"/>
</dbReference>
<dbReference type="AlphaFoldDB" id="A0A168K7G9"/>
<evidence type="ECO:0000313" key="2">
    <source>
        <dbReference type="EMBL" id="OAB41654.1"/>
    </source>
</evidence>
<organism evidence="2 3">
    <name type="scientific">Paenibacillus glacialis</name>
    <dbReference type="NCBI Taxonomy" id="494026"/>
    <lineage>
        <taxon>Bacteria</taxon>
        <taxon>Bacillati</taxon>
        <taxon>Bacillota</taxon>
        <taxon>Bacilli</taxon>
        <taxon>Bacillales</taxon>
        <taxon>Paenibacillaceae</taxon>
        <taxon>Paenibacillus</taxon>
    </lineage>
</organism>